<reference evidence="3" key="2">
    <citation type="submission" date="2017-06" db="EMBL/GenBank/DDBJ databases">
        <title>WGS assembly of Brachypodium distachyon.</title>
        <authorList>
            <consortium name="The International Brachypodium Initiative"/>
            <person name="Lucas S."/>
            <person name="Harmon-Smith M."/>
            <person name="Lail K."/>
            <person name="Tice H."/>
            <person name="Grimwood J."/>
            <person name="Bruce D."/>
            <person name="Barry K."/>
            <person name="Shu S."/>
            <person name="Lindquist E."/>
            <person name="Wang M."/>
            <person name="Pitluck S."/>
            <person name="Vogel J.P."/>
            <person name="Garvin D.F."/>
            <person name="Mockler T.C."/>
            <person name="Schmutz J."/>
            <person name="Rokhsar D."/>
            <person name="Bevan M.W."/>
        </authorList>
    </citation>
    <scope>NUCLEOTIDE SEQUENCE</scope>
    <source>
        <strain evidence="3">Bd21</strain>
    </source>
</reference>
<dbReference type="GO" id="GO:0000796">
    <property type="term" value="C:condensin complex"/>
    <property type="evidence" value="ECO:0000318"/>
    <property type="project" value="GO_Central"/>
</dbReference>
<reference evidence="3 4" key="1">
    <citation type="journal article" date="2010" name="Nature">
        <title>Genome sequencing and analysis of the model grass Brachypodium distachyon.</title>
        <authorList>
            <consortium name="International Brachypodium Initiative"/>
        </authorList>
    </citation>
    <scope>NUCLEOTIDE SEQUENCE [LARGE SCALE GENOMIC DNA]</scope>
    <source>
        <strain evidence="3 4">Bd21</strain>
    </source>
</reference>
<dbReference type="Proteomes" id="UP000008810">
    <property type="component" value="Chromosome 2"/>
</dbReference>
<reference evidence="4" key="3">
    <citation type="submission" date="2018-08" db="UniProtKB">
        <authorList>
            <consortium name="EnsemblPlants"/>
        </authorList>
    </citation>
    <scope>IDENTIFICATION</scope>
    <source>
        <strain evidence="4">cv. Bd21</strain>
    </source>
</reference>
<name>A0A0Q3MSB9_BRADI</name>
<dbReference type="EnsemblPlants" id="KQK07206">
    <property type="protein sequence ID" value="KQK07206"/>
    <property type="gene ID" value="BRADI_2g33920v3"/>
</dbReference>
<dbReference type="OrthoDB" id="10255522at2759"/>
<sequence length="736" mass="81818">MGYHHLLVVSTPAQPPPPRLSLFSRSPRGAVTASASHDGARLSASAATRRRVVLLVGVSVLPLLRLRDTAAAAHPSAADLVTDRMDFHKTEGMQPEKPLAEPPQPEVNGPSPGNPFVDLLNAIAVIASGVLAGLLGTSQREKKALQSTISFMEIKLAENEAAMSLLRESYEKRLLDEQAALKKQTRMFQDEEASLLDQLNSTKRTVTSLKEKVIYERELVEQLKHEIYQLENSFAQAEEAKHMLEGKLSEKLEALAILHDKVNLLSQDLNDKEKLIRELSSSLSSKESEYQSLHLIYSQTEGCLEHANSRIEQLEKDVLAAKDDIKSKISLVDSLNEEVQRLYAAKSEAGEKISELTKQYAELGAASEMRASRDSELLFDKDSQFSQLEEKLSSALSDSRKDRAIIAELNIELEANRTVLDNEVEARKSVSDLIQFTEEVLKESRNEVSKLSEELNGVNISNQDLTTQILKFTNESIEVKQALTNKVEEAESVSKALSGELASTREILEKSQEDLEAASNQLVSTTEAHDELNKELLDAYKKLESTTNDLVRERKINATLNRELEAIVKQSLVDSEARRTLQADLNEATISLNEVSESTLLLSNKLGSSNSMISNIREDKKMLSEALVEQKKSTAEAQKNMADAQNLIQSLGVQREKFEMSSKKLEEELATAKGEILCLRRQISAIGSQDPNSLLETSVAPNFSQPSKQQHVNYRTDAGAHRSAKKIYRRKDRPAR</sequence>
<feature type="region of interest" description="Disordered" evidence="2">
    <location>
        <begin position="696"/>
        <end position="736"/>
    </location>
</feature>
<dbReference type="GO" id="GO:0003682">
    <property type="term" value="F:chromatin binding"/>
    <property type="evidence" value="ECO:0000318"/>
    <property type="project" value="GO_Central"/>
</dbReference>
<dbReference type="STRING" id="15368.A0A0Q3MSB9"/>
<accession>A0A0Q3MSB9</accession>
<evidence type="ECO:0008006" key="6">
    <source>
        <dbReference type="Google" id="ProtNLM"/>
    </source>
</evidence>
<evidence type="ECO:0000313" key="4">
    <source>
        <dbReference type="EnsemblPlants" id="KQK07206"/>
    </source>
</evidence>
<protein>
    <recommendedName>
        <fullName evidence="6">MAR-binding filament-like protein 1</fullName>
    </recommendedName>
</protein>
<dbReference type="KEGG" id="bdi:100827057"/>
<proteinExistence type="predicted"/>
<evidence type="ECO:0000256" key="1">
    <source>
        <dbReference type="SAM" id="Coils"/>
    </source>
</evidence>
<dbReference type="GO" id="GO:0000785">
    <property type="term" value="C:chromatin"/>
    <property type="evidence" value="ECO:0000318"/>
    <property type="project" value="GO_Central"/>
</dbReference>
<dbReference type="FunCoup" id="A0A0Q3MSB9">
    <property type="interactions" value="1628"/>
</dbReference>
<evidence type="ECO:0000313" key="3">
    <source>
        <dbReference type="EMBL" id="KQK07206.1"/>
    </source>
</evidence>
<dbReference type="AlphaFoldDB" id="A0A0Q3MSB9"/>
<evidence type="ECO:0000256" key="2">
    <source>
        <dbReference type="SAM" id="MobiDB-lite"/>
    </source>
</evidence>
<gene>
    <name evidence="4" type="primary">LOC100827057</name>
    <name evidence="3" type="ORF">BRADI_2g33920v3</name>
</gene>
<dbReference type="ExpressionAtlas" id="A0A0Q3MSB9">
    <property type="expression patterns" value="baseline and differential"/>
</dbReference>
<dbReference type="GO" id="GO:0000793">
    <property type="term" value="C:condensed chromosome"/>
    <property type="evidence" value="ECO:0000318"/>
    <property type="project" value="GO_Central"/>
</dbReference>
<organism evidence="3">
    <name type="scientific">Brachypodium distachyon</name>
    <name type="common">Purple false brome</name>
    <name type="synonym">Trachynia distachya</name>
    <dbReference type="NCBI Taxonomy" id="15368"/>
    <lineage>
        <taxon>Eukaryota</taxon>
        <taxon>Viridiplantae</taxon>
        <taxon>Streptophyta</taxon>
        <taxon>Embryophyta</taxon>
        <taxon>Tracheophyta</taxon>
        <taxon>Spermatophyta</taxon>
        <taxon>Magnoliopsida</taxon>
        <taxon>Liliopsida</taxon>
        <taxon>Poales</taxon>
        <taxon>Poaceae</taxon>
        <taxon>BOP clade</taxon>
        <taxon>Pooideae</taxon>
        <taxon>Stipodae</taxon>
        <taxon>Brachypodieae</taxon>
        <taxon>Brachypodium</taxon>
    </lineage>
</organism>
<keyword evidence="1" id="KW-0175">Coiled coil</keyword>
<dbReference type="RefSeq" id="XP_003566478.1">
    <property type="nucleotide sequence ID" value="XM_003566430.4"/>
</dbReference>
<feature type="compositionally biased region" description="Polar residues" evidence="2">
    <location>
        <begin position="696"/>
        <end position="713"/>
    </location>
</feature>
<dbReference type="Gramene" id="KQK07206">
    <property type="protein sequence ID" value="KQK07206"/>
    <property type="gene ID" value="BRADI_2g33920v3"/>
</dbReference>
<feature type="coiled-coil region" evidence="1">
    <location>
        <begin position="627"/>
        <end position="682"/>
    </location>
</feature>
<feature type="coiled-coil region" evidence="1">
    <location>
        <begin position="434"/>
        <end position="553"/>
    </location>
</feature>
<dbReference type="EMBL" id="CM000881">
    <property type="protein sequence ID" value="KQK07206.1"/>
    <property type="molecule type" value="Genomic_DNA"/>
</dbReference>
<dbReference type="GeneID" id="100827057"/>
<feature type="coiled-coil region" evidence="1">
    <location>
        <begin position="269"/>
        <end position="352"/>
    </location>
</feature>
<keyword evidence="5" id="KW-1185">Reference proteome</keyword>
<dbReference type="GO" id="GO:0007076">
    <property type="term" value="P:mitotic chromosome condensation"/>
    <property type="evidence" value="ECO:0000318"/>
    <property type="project" value="GO_Central"/>
</dbReference>
<evidence type="ECO:0000313" key="5">
    <source>
        <dbReference type="Proteomes" id="UP000008810"/>
    </source>
</evidence>
<feature type="compositionally biased region" description="Basic residues" evidence="2">
    <location>
        <begin position="722"/>
        <end position="736"/>
    </location>
</feature>